<dbReference type="GO" id="GO:0005789">
    <property type="term" value="C:endoplasmic reticulum membrane"/>
    <property type="evidence" value="ECO:0007669"/>
    <property type="project" value="UniProtKB-SubCell"/>
</dbReference>
<keyword evidence="3 7" id="KW-0812">Transmembrane</keyword>
<dbReference type="eggNOG" id="ENOG502RZ1V">
    <property type="taxonomic scope" value="Eukaryota"/>
</dbReference>
<organism evidence="8 9">
    <name type="scientific">Citrus clementina</name>
    <name type="common">Clementine</name>
    <name type="synonym">Citrus deliciosa x Citrus sinensis</name>
    <dbReference type="NCBI Taxonomy" id="85681"/>
    <lineage>
        <taxon>Eukaryota</taxon>
        <taxon>Viridiplantae</taxon>
        <taxon>Streptophyta</taxon>
        <taxon>Embryophyta</taxon>
        <taxon>Tracheophyta</taxon>
        <taxon>Spermatophyta</taxon>
        <taxon>Magnoliopsida</taxon>
        <taxon>eudicotyledons</taxon>
        <taxon>Gunneridae</taxon>
        <taxon>Pentapetalae</taxon>
        <taxon>rosids</taxon>
        <taxon>malvids</taxon>
        <taxon>Sapindales</taxon>
        <taxon>Rutaceae</taxon>
        <taxon>Aurantioideae</taxon>
        <taxon>Citrus</taxon>
    </lineage>
</organism>
<dbReference type="GO" id="GO:0043529">
    <property type="term" value="C:GET complex"/>
    <property type="evidence" value="ECO:0007669"/>
    <property type="project" value="EnsemblPlants"/>
</dbReference>
<dbReference type="GO" id="GO:0043495">
    <property type="term" value="F:protein-membrane adaptor activity"/>
    <property type="evidence" value="ECO:0007669"/>
    <property type="project" value="TreeGrafter"/>
</dbReference>
<dbReference type="FunCoup" id="V4U609">
    <property type="interactions" value="1049"/>
</dbReference>
<dbReference type="InterPro" id="IPR028945">
    <property type="entry name" value="Get1"/>
</dbReference>
<keyword evidence="6 7" id="KW-0472">Membrane</keyword>
<evidence type="ECO:0000256" key="7">
    <source>
        <dbReference type="SAM" id="Phobius"/>
    </source>
</evidence>
<comment type="similarity">
    <text evidence="2">Belongs to the WRB/GET1 family.</text>
</comment>
<dbReference type="EMBL" id="KI536312">
    <property type="protein sequence ID" value="ESR59540.1"/>
    <property type="molecule type" value="Genomic_DNA"/>
</dbReference>
<keyword evidence="4" id="KW-0256">Endoplasmic reticulum</keyword>
<protein>
    <recommendedName>
        <fullName evidence="10">Tail-anchored protein insertion receptor WRB</fullName>
    </recommendedName>
</protein>
<evidence type="ECO:0000256" key="3">
    <source>
        <dbReference type="ARBA" id="ARBA00022692"/>
    </source>
</evidence>
<evidence type="ECO:0000256" key="1">
    <source>
        <dbReference type="ARBA" id="ARBA00004586"/>
    </source>
</evidence>
<dbReference type="KEGG" id="cic:CICLE_v10016602mg"/>
<gene>
    <name evidence="8" type="ORF">CICLE_v10016602mg</name>
</gene>
<dbReference type="Proteomes" id="UP000030687">
    <property type="component" value="Unassembled WGS sequence"/>
</dbReference>
<dbReference type="GO" id="GO:0048767">
    <property type="term" value="P:root hair elongation"/>
    <property type="evidence" value="ECO:0007669"/>
    <property type="project" value="EnsemblPlants"/>
</dbReference>
<dbReference type="PANTHER" id="PTHR42650:SF1">
    <property type="entry name" value="GUIDED ENTRY OF TAIL-ANCHORED PROTEINS FACTOR 1"/>
    <property type="match status" value="1"/>
</dbReference>
<reference evidence="8 9" key="1">
    <citation type="submission" date="2013-10" db="EMBL/GenBank/DDBJ databases">
        <authorList>
            <consortium name="International Citrus Genome Consortium"/>
            <person name="Jenkins J."/>
            <person name="Schmutz J."/>
            <person name="Prochnik S."/>
            <person name="Rokhsar D."/>
            <person name="Gmitter F."/>
            <person name="Ollitrault P."/>
            <person name="Machado M."/>
            <person name="Talon M."/>
            <person name="Wincker P."/>
            <person name="Jaillon O."/>
            <person name="Morgante M."/>
        </authorList>
    </citation>
    <scope>NUCLEOTIDE SEQUENCE</scope>
    <source>
        <strain evidence="9">cv. Clemenules</strain>
    </source>
</reference>
<dbReference type="InParanoid" id="V4U609"/>
<dbReference type="Pfam" id="PF04420">
    <property type="entry name" value="CHD5"/>
    <property type="match status" value="1"/>
</dbReference>
<proteinExistence type="inferred from homology"/>
<evidence type="ECO:0000256" key="2">
    <source>
        <dbReference type="ARBA" id="ARBA00010799"/>
    </source>
</evidence>
<feature type="transmembrane region" description="Helical" evidence="7">
    <location>
        <begin position="15"/>
        <end position="34"/>
    </location>
</feature>
<name>V4U609_CITCL</name>
<evidence type="ECO:0008006" key="10">
    <source>
        <dbReference type="Google" id="ProtNLM"/>
    </source>
</evidence>
<sequence length="223" mass="25648">MGEEETLAQHRSSSFAAPLILLLVLAFQFVSKWLDQLKKRGARSDKEIQLRREIKQLLKEASSFSQPSTFAQAAKLKRLATAKEKELANYQESQSKEIHMSYDLYVKVLRILKVVIYFVLICWFWRAPVAAISQQLVQPFGKFLSWWTGGQSKNNVMVNKLGSLSSISLIVNKQVFMHGRSFYLPHVHSKNLSFGLNCHIMCTFVLYYQDSGVKPFDIIRILN</sequence>
<accession>V4U609</accession>
<dbReference type="STRING" id="85681.V4U609"/>
<evidence type="ECO:0000256" key="6">
    <source>
        <dbReference type="ARBA" id="ARBA00023136"/>
    </source>
</evidence>
<keyword evidence="9" id="KW-1185">Reference proteome</keyword>
<feature type="transmembrane region" description="Helical" evidence="7">
    <location>
        <begin position="104"/>
        <end position="126"/>
    </location>
</feature>
<evidence type="ECO:0000256" key="4">
    <source>
        <dbReference type="ARBA" id="ARBA00022824"/>
    </source>
</evidence>
<keyword evidence="5 7" id="KW-1133">Transmembrane helix</keyword>
<comment type="subcellular location">
    <subcellularLocation>
        <location evidence="1">Endoplasmic reticulum membrane</location>
    </subcellularLocation>
</comment>
<evidence type="ECO:0000313" key="9">
    <source>
        <dbReference type="Proteomes" id="UP000030687"/>
    </source>
</evidence>
<dbReference type="GO" id="GO:0071816">
    <property type="term" value="P:tail-anchored membrane protein insertion into ER membrane"/>
    <property type="evidence" value="ECO:0007669"/>
    <property type="project" value="InterPro"/>
</dbReference>
<evidence type="ECO:0000256" key="5">
    <source>
        <dbReference type="ARBA" id="ARBA00022989"/>
    </source>
</evidence>
<dbReference type="AlphaFoldDB" id="V4U609"/>
<dbReference type="Gramene" id="ESR59540">
    <property type="protein sequence ID" value="ESR59540"/>
    <property type="gene ID" value="CICLE_v10016602mg"/>
</dbReference>
<evidence type="ECO:0000313" key="8">
    <source>
        <dbReference type="EMBL" id="ESR59540.1"/>
    </source>
</evidence>
<dbReference type="PANTHER" id="PTHR42650">
    <property type="entry name" value="TAIL-ANCHORED PROTEIN INSERTION RECEPTOR WRB"/>
    <property type="match status" value="1"/>
</dbReference>